<evidence type="ECO:0000313" key="11">
    <source>
        <dbReference type="EMBL" id="GGG77457.1"/>
    </source>
</evidence>
<feature type="transmembrane region" description="Helical" evidence="10">
    <location>
        <begin position="16"/>
        <end position="34"/>
    </location>
</feature>
<dbReference type="InterPro" id="IPR004772">
    <property type="entry name" value="TrkH"/>
</dbReference>
<evidence type="ECO:0000256" key="3">
    <source>
        <dbReference type="ARBA" id="ARBA00022475"/>
    </source>
</evidence>
<evidence type="ECO:0000256" key="7">
    <source>
        <dbReference type="ARBA" id="ARBA00022989"/>
    </source>
</evidence>
<accession>A0A917HG30</accession>
<evidence type="ECO:0000256" key="10">
    <source>
        <dbReference type="SAM" id="Phobius"/>
    </source>
</evidence>
<dbReference type="RefSeq" id="WP_229692253.1">
    <property type="nucleotide sequence ID" value="NZ_BMHY01000007.1"/>
</dbReference>
<gene>
    <name evidence="11" type="ORF">GCM10010918_37690</name>
</gene>
<evidence type="ECO:0000256" key="5">
    <source>
        <dbReference type="ARBA" id="ARBA00022692"/>
    </source>
</evidence>
<evidence type="ECO:0000256" key="8">
    <source>
        <dbReference type="ARBA" id="ARBA00023065"/>
    </source>
</evidence>
<comment type="subcellular location">
    <subcellularLocation>
        <location evidence="1">Cell membrane</location>
        <topology evidence="1">Multi-pass membrane protein</topology>
    </subcellularLocation>
</comment>
<sequence length="450" mass="48494">MTKTKAILLKITPPQFLTLGFIIIISIGSLLLSLPAASTDGIRTPFIDALFTATSAVCVTGLVVVDTGTHFTIFGQVVILTLMQIGGLGFMTMATMLALAFRKRISLRERLLLQETMNQASLEGIVRFIRRVLVYAFVIEIVGALLLAMRFSLTMPIGRALYLGIFHSISMFTNAGFDVLGTVNGPFSSFVGHVDDPIVNFVIIMLIFLGGIGFIVLAELWDFSKVRKLSLHSKVVLTTSGVLFLAGAVLIFIFEFTNARTLEPLDITGKLYSSLFQSISPRSGGASTLDIGAMRSATQFLIVLLMFIGASPGSAGGGIKVTTFAILVGAVIAMIRGKEDVVFFNRRLAKDRVHKALTISIVALSAIVLFTMLISATENVEILTAMFEVTSAFGTTGLSMGLTPHLTTLGKVLIITMMFIGRLGPLTLAFTLAPGEKELYRYPEGKIMIG</sequence>
<protein>
    <submittedName>
        <fullName evidence="11">K+ transporter Trk</fullName>
    </submittedName>
</protein>
<keyword evidence="4" id="KW-0633">Potassium transport</keyword>
<keyword evidence="2" id="KW-0813">Transport</keyword>
<keyword evidence="3" id="KW-1003">Cell membrane</keyword>
<keyword evidence="8" id="KW-0406">Ion transport</keyword>
<feature type="transmembrane region" description="Helical" evidence="10">
    <location>
        <begin position="132"/>
        <end position="153"/>
    </location>
</feature>
<keyword evidence="5 10" id="KW-0812">Transmembrane</keyword>
<evidence type="ECO:0000256" key="2">
    <source>
        <dbReference type="ARBA" id="ARBA00022448"/>
    </source>
</evidence>
<evidence type="ECO:0000256" key="4">
    <source>
        <dbReference type="ARBA" id="ARBA00022538"/>
    </source>
</evidence>
<feature type="transmembrane region" description="Helical" evidence="10">
    <location>
        <begin position="235"/>
        <end position="254"/>
    </location>
</feature>
<dbReference type="GO" id="GO:0005886">
    <property type="term" value="C:plasma membrane"/>
    <property type="evidence" value="ECO:0007669"/>
    <property type="project" value="UniProtKB-SubCell"/>
</dbReference>
<dbReference type="EMBL" id="BMHY01000007">
    <property type="protein sequence ID" value="GGG77457.1"/>
    <property type="molecule type" value="Genomic_DNA"/>
</dbReference>
<reference evidence="11 12" key="1">
    <citation type="journal article" date="2014" name="Int. J. Syst. Evol. Microbiol.">
        <title>Complete genome sequence of Corynebacterium casei LMG S-19264T (=DSM 44701T), isolated from a smear-ripened cheese.</title>
        <authorList>
            <consortium name="US DOE Joint Genome Institute (JGI-PGF)"/>
            <person name="Walter F."/>
            <person name="Albersmeier A."/>
            <person name="Kalinowski J."/>
            <person name="Ruckert C."/>
        </authorList>
    </citation>
    <scope>NUCLEOTIDE SEQUENCE [LARGE SCALE GENOMIC DNA]</scope>
    <source>
        <strain evidence="11 12">CGMCC 1.15286</strain>
    </source>
</reference>
<feature type="transmembrane region" description="Helical" evidence="10">
    <location>
        <begin position="302"/>
        <end position="335"/>
    </location>
</feature>
<dbReference type="Proteomes" id="UP000600247">
    <property type="component" value="Unassembled WGS sequence"/>
</dbReference>
<dbReference type="PANTHER" id="PTHR32024:SF1">
    <property type="entry name" value="KTR SYSTEM POTASSIUM UPTAKE PROTEIN B"/>
    <property type="match status" value="1"/>
</dbReference>
<feature type="transmembrane region" description="Helical" evidence="10">
    <location>
        <begin position="198"/>
        <end position="223"/>
    </location>
</feature>
<dbReference type="PANTHER" id="PTHR32024">
    <property type="entry name" value="TRK SYSTEM POTASSIUM UPTAKE PROTEIN TRKG-RELATED"/>
    <property type="match status" value="1"/>
</dbReference>
<proteinExistence type="predicted"/>
<keyword evidence="7 10" id="KW-1133">Transmembrane helix</keyword>
<keyword evidence="9 10" id="KW-0472">Membrane</keyword>
<feature type="transmembrane region" description="Helical" evidence="10">
    <location>
        <begin position="356"/>
        <end position="376"/>
    </location>
</feature>
<feature type="transmembrane region" description="Helical" evidence="10">
    <location>
        <begin position="77"/>
        <end position="101"/>
    </location>
</feature>
<name>A0A917HG30_9BACL</name>
<evidence type="ECO:0000313" key="12">
    <source>
        <dbReference type="Proteomes" id="UP000600247"/>
    </source>
</evidence>
<dbReference type="GO" id="GO:0015379">
    <property type="term" value="F:potassium:chloride symporter activity"/>
    <property type="evidence" value="ECO:0007669"/>
    <property type="project" value="InterPro"/>
</dbReference>
<dbReference type="Pfam" id="PF02386">
    <property type="entry name" value="TrkH"/>
    <property type="match status" value="1"/>
</dbReference>
<keyword evidence="12" id="KW-1185">Reference proteome</keyword>
<dbReference type="NCBIfam" id="TIGR00933">
    <property type="entry name" value="2a38"/>
    <property type="match status" value="1"/>
</dbReference>
<dbReference type="InterPro" id="IPR003445">
    <property type="entry name" value="Cat_transpt"/>
</dbReference>
<evidence type="ECO:0000256" key="1">
    <source>
        <dbReference type="ARBA" id="ARBA00004651"/>
    </source>
</evidence>
<dbReference type="AlphaFoldDB" id="A0A917HG30"/>
<feature type="transmembrane region" description="Helical" evidence="10">
    <location>
        <begin position="46"/>
        <end position="65"/>
    </location>
</feature>
<organism evidence="11 12">
    <name type="scientific">Paenibacillus radicis</name>
    <name type="common">ex Gao et al. 2016</name>
    <dbReference type="NCBI Taxonomy" id="1737354"/>
    <lineage>
        <taxon>Bacteria</taxon>
        <taxon>Bacillati</taxon>
        <taxon>Bacillota</taxon>
        <taxon>Bacilli</taxon>
        <taxon>Bacillales</taxon>
        <taxon>Paenibacillaceae</taxon>
        <taxon>Paenibacillus</taxon>
    </lineage>
</organism>
<evidence type="ECO:0000256" key="9">
    <source>
        <dbReference type="ARBA" id="ARBA00023136"/>
    </source>
</evidence>
<comment type="caution">
    <text evidence="11">The sequence shown here is derived from an EMBL/GenBank/DDBJ whole genome shotgun (WGS) entry which is preliminary data.</text>
</comment>
<evidence type="ECO:0000256" key="6">
    <source>
        <dbReference type="ARBA" id="ARBA00022958"/>
    </source>
</evidence>
<keyword evidence="6" id="KW-0630">Potassium</keyword>